<dbReference type="STRING" id="53326.A0A016VLU8"/>
<dbReference type="InterPro" id="IPR012875">
    <property type="entry name" value="SDHF4"/>
</dbReference>
<dbReference type="GO" id="GO:0034553">
    <property type="term" value="P:mitochondrial respiratory chain complex II assembly"/>
    <property type="evidence" value="ECO:0007669"/>
    <property type="project" value="TreeGrafter"/>
</dbReference>
<dbReference type="PANTHER" id="PTHR28524:SF3">
    <property type="entry name" value="SUCCINATE DEHYDROGENASE ASSEMBLY FACTOR 4, MITOCHONDRIAL"/>
    <property type="match status" value="1"/>
</dbReference>
<dbReference type="AlphaFoldDB" id="A0A016VLU8"/>
<dbReference type="Proteomes" id="UP000024635">
    <property type="component" value="Unassembled WGS sequence"/>
</dbReference>
<feature type="region of interest" description="Disordered" evidence="3">
    <location>
        <begin position="19"/>
        <end position="48"/>
    </location>
</feature>
<dbReference type="OrthoDB" id="201362at2759"/>
<protein>
    <recommendedName>
        <fullName evidence="2">Succinate dehydrogenase assembly factor 4, mitochondrial</fullName>
    </recommendedName>
</protein>
<comment type="caution">
    <text evidence="4">The sequence shown here is derived from an EMBL/GenBank/DDBJ whole genome shotgun (WGS) entry which is preliminary data.</text>
</comment>
<evidence type="ECO:0000313" key="4">
    <source>
        <dbReference type="EMBL" id="EYC27992.1"/>
    </source>
</evidence>
<reference evidence="5" key="1">
    <citation type="journal article" date="2015" name="Nat. Genet.">
        <title>The genome and transcriptome of the zoonotic hookworm Ancylostoma ceylanicum identify infection-specific gene families.</title>
        <authorList>
            <person name="Schwarz E.M."/>
            <person name="Hu Y."/>
            <person name="Antoshechkin I."/>
            <person name="Miller M.M."/>
            <person name="Sternberg P.W."/>
            <person name="Aroian R.V."/>
        </authorList>
    </citation>
    <scope>NUCLEOTIDE SEQUENCE</scope>
    <source>
        <strain evidence="5">HY135</strain>
    </source>
</reference>
<comment type="similarity">
    <text evidence="1">Belongs to the SDHAF4 family.</text>
</comment>
<dbReference type="EMBL" id="JARK01001344">
    <property type="protein sequence ID" value="EYC27992.1"/>
    <property type="molecule type" value="Genomic_DNA"/>
</dbReference>
<evidence type="ECO:0000256" key="3">
    <source>
        <dbReference type="SAM" id="MobiDB-lite"/>
    </source>
</evidence>
<keyword evidence="5" id="KW-1185">Reference proteome</keyword>
<evidence type="ECO:0000256" key="1">
    <source>
        <dbReference type="ARBA" id="ARBA00005701"/>
    </source>
</evidence>
<dbReference type="PANTHER" id="PTHR28524">
    <property type="entry name" value="SUCCINATE DEHYDROGENASE ASSEMBLY FACTOR 4, MITOCHONDRIAL"/>
    <property type="match status" value="1"/>
</dbReference>
<evidence type="ECO:0000313" key="5">
    <source>
        <dbReference type="Proteomes" id="UP000024635"/>
    </source>
</evidence>
<organism evidence="4 5">
    <name type="scientific">Ancylostoma ceylanicum</name>
    <dbReference type="NCBI Taxonomy" id="53326"/>
    <lineage>
        <taxon>Eukaryota</taxon>
        <taxon>Metazoa</taxon>
        <taxon>Ecdysozoa</taxon>
        <taxon>Nematoda</taxon>
        <taxon>Chromadorea</taxon>
        <taxon>Rhabditida</taxon>
        <taxon>Rhabditina</taxon>
        <taxon>Rhabditomorpha</taxon>
        <taxon>Strongyloidea</taxon>
        <taxon>Ancylostomatidae</taxon>
        <taxon>Ancylostomatinae</taxon>
        <taxon>Ancylostoma</taxon>
    </lineage>
</organism>
<gene>
    <name evidence="4" type="primary">Acey_s0008.g278</name>
    <name evidence="4" type="ORF">Y032_0008g278</name>
</gene>
<dbReference type="Pfam" id="PF07896">
    <property type="entry name" value="DUF1674"/>
    <property type="match status" value="1"/>
</dbReference>
<dbReference type="GO" id="GO:0005739">
    <property type="term" value="C:mitochondrion"/>
    <property type="evidence" value="ECO:0007669"/>
    <property type="project" value="TreeGrafter"/>
</dbReference>
<accession>A0A016VLU8</accession>
<name>A0A016VLU8_9BILA</name>
<sequence length="151" mass="16917">MLRVVNRIAPRATSLRALSTEKPKVPKKSKEEIMKEKTPAGKLDDLKPYEDPYLKKHPGGVNPVTGEDFYQDAFMESKHWIEIVHVLHFTTILVEHSSPSCICEKFTVFSIFVNGAEGFSIILVASSIGGPAGPEPTRYGDWERKGRVTDF</sequence>
<proteinExistence type="inferred from homology"/>
<evidence type="ECO:0000256" key="2">
    <source>
        <dbReference type="ARBA" id="ARBA00022170"/>
    </source>
</evidence>